<gene>
    <name evidence="2" type="ORF">CLOSTASPAR_02806</name>
</gene>
<protein>
    <submittedName>
        <fullName evidence="2">Uncharacterized protein</fullName>
    </submittedName>
</protein>
<accession>C0D0M0</accession>
<name>C0D0M0_9FIRM</name>
<sequence>MPGKRPGETKPPETGRKRDGERAGQGVRFRARYFCVYPTTIARRLRQRPIAFKQKRLLSGKHVAVTAVSPKVRFPLSSFY</sequence>
<reference evidence="2 3" key="2">
    <citation type="submission" date="2009-02" db="EMBL/GenBank/DDBJ databases">
        <title>Draft genome sequence of Clostridium asparagiforme (DSM 15981).</title>
        <authorList>
            <person name="Sudarsanam P."/>
            <person name="Ley R."/>
            <person name="Guruge J."/>
            <person name="Turnbaugh P.J."/>
            <person name="Mahowald M."/>
            <person name="Liep D."/>
            <person name="Gordon J."/>
        </authorList>
    </citation>
    <scope>NUCLEOTIDE SEQUENCE [LARGE SCALE GENOMIC DNA]</scope>
    <source>
        <strain evidence="2 3">DSM 15981</strain>
    </source>
</reference>
<organism evidence="2 3">
    <name type="scientific">[Clostridium] asparagiforme DSM 15981</name>
    <dbReference type="NCBI Taxonomy" id="518636"/>
    <lineage>
        <taxon>Bacteria</taxon>
        <taxon>Bacillati</taxon>
        <taxon>Bacillota</taxon>
        <taxon>Clostridia</taxon>
        <taxon>Lachnospirales</taxon>
        <taxon>Lachnospiraceae</taxon>
        <taxon>Enterocloster</taxon>
    </lineage>
</organism>
<dbReference type="HOGENOM" id="CLU_2583405_0_0_9"/>
<dbReference type="Proteomes" id="UP000004756">
    <property type="component" value="Unassembled WGS sequence"/>
</dbReference>
<feature type="compositionally biased region" description="Basic and acidic residues" evidence="1">
    <location>
        <begin position="1"/>
        <end position="22"/>
    </location>
</feature>
<dbReference type="AlphaFoldDB" id="C0D0M0"/>
<proteinExistence type="predicted"/>
<feature type="region of interest" description="Disordered" evidence="1">
    <location>
        <begin position="1"/>
        <end position="24"/>
    </location>
</feature>
<evidence type="ECO:0000256" key="1">
    <source>
        <dbReference type="SAM" id="MobiDB-lite"/>
    </source>
</evidence>
<dbReference type="EMBL" id="ACCJ01000174">
    <property type="protein sequence ID" value="EEG55129.1"/>
    <property type="molecule type" value="Genomic_DNA"/>
</dbReference>
<comment type="caution">
    <text evidence="2">The sequence shown here is derived from an EMBL/GenBank/DDBJ whole genome shotgun (WGS) entry which is preliminary data.</text>
</comment>
<reference evidence="2 3" key="1">
    <citation type="submission" date="2009-01" db="EMBL/GenBank/DDBJ databases">
        <authorList>
            <person name="Fulton L."/>
            <person name="Clifton S."/>
            <person name="Fulton B."/>
            <person name="Xu J."/>
            <person name="Minx P."/>
            <person name="Pepin K.H."/>
            <person name="Johnson M."/>
            <person name="Bhonagiri V."/>
            <person name="Nash W.E."/>
            <person name="Mardis E.R."/>
            <person name="Wilson R.K."/>
        </authorList>
    </citation>
    <scope>NUCLEOTIDE SEQUENCE [LARGE SCALE GENOMIC DNA]</scope>
    <source>
        <strain evidence="2 3">DSM 15981</strain>
    </source>
</reference>
<evidence type="ECO:0000313" key="3">
    <source>
        <dbReference type="Proteomes" id="UP000004756"/>
    </source>
</evidence>
<evidence type="ECO:0000313" key="2">
    <source>
        <dbReference type="EMBL" id="EEG55129.1"/>
    </source>
</evidence>
<keyword evidence="3" id="KW-1185">Reference proteome</keyword>